<keyword evidence="4" id="KW-1185">Reference proteome</keyword>
<dbReference type="Pfam" id="PF09416">
    <property type="entry name" value="UPF1_Zn_bind"/>
    <property type="match status" value="1"/>
</dbReference>
<dbReference type="GO" id="GO:0008270">
    <property type="term" value="F:zinc ion binding"/>
    <property type="evidence" value="ECO:0007669"/>
    <property type="project" value="InterPro"/>
</dbReference>
<evidence type="ECO:0000313" key="3">
    <source>
        <dbReference type="EMBL" id="KAF5913497.1"/>
    </source>
</evidence>
<dbReference type="GO" id="GO:0003724">
    <property type="term" value="F:RNA helicase activity"/>
    <property type="evidence" value="ECO:0007669"/>
    <property type="project" value="InterPro"/>
</dbReference>
<dbReference type="GO" id="GO:0003723">
    <property type="term" value="F:RNA binding"/>
    <property type="evidence" value="ECO:0007669"/>
    <property type="project" value="InterPro"/>
</dbReference>
<feature type="domain" description="Upf1" evidence="2">
    <location>
        <begin position="1"/>
        <end position="119"/>
    </location>
</feature>
<evidence type="ECO:0000313" key="4">
    <source>
        <dbReference type="Proteomes" id="UP000551758"/>
    </source>
</evidence>
<name>A0A7J7ECT1_DICBM</name>
<gene>
    <name evidence="3" type="ORF">HPG69_017115</name>
</gene>
<reference evidence="3 4" key="1">
    <citation type="journal article" date="2020" name="Mol. Biol. Evol.">
        <title>Interspecific Gene Flow and the Evolution of Specialization in Black and White Rhinoceros.</title>
        <authorList>
            <person name="Moodley Y."/>
            <person name="Westbury M.V."/>
            <person name="Russo I.M."/>
            <person name="Gopalakrishnan S."/>
            <person name="Rakotoarivelo A."/>
            <person name="Olsen R.A."/>
            <person name="Prost S."/>
            <person name="Tunstall T."/>
            <person name="Ryder O.A."/>
            <person name="Dalen L."/>
            <person name="Bruford M.W."/>
        </authorList>
    </citation>
    <scope>NUCLEOTIDE SEQUENCE [LARGE SCALE GENOMIC DNA]</scope>
    <source>
        <strain evidence="3">SBR-YM</strain>
        <tissue evidence="3">Skin</tissue>
    </source>
</reference>
<proteinExistence type="predicted"/>
<dbReference type="EMBL" id="JACDTQ010003641">
    <property type="protein sequence ID" value="KAF5913497.1"/>
    <property type="molecule type" value="Genomic_DNA"/>
</dbReference>
<comment type="caution">
    <text evidence="3">The sequence shown here is derived from an EMBL/GenBank/DDBJ whole genome shotgun (WGS) entry which is preliminary data.</text>
</comment>
<organism evidence="3 4">
    <name type="scientific">Diceros bicornis minor</name>
    <name type="common">South-central black rhinoceros</name>
    <dbReference type="NCBI Taxonomy" id="77932"/>
    <lineage>
        <taxon>Eukaryota</taxon>
        <taxon>Metazoa</taxon>
        <taxon>Chordata</taxon>
        <taxon>Craniata</taxon>
        <taxon>Vertebrata</taxon>
        <taxon>Euteleostomi</taxon>
        <taxon>Mammalia</taxon>
        <taxon>Eutheria</taxon>
        <taxon>Laurasiatheria</taxon>
        <taxon>Perissodactyla</taxon>
        <taxon>Rhinocerotidae</taxon>
        <taxon>Diceros</taxon>
    </lineage>
</organism>
<protein>
    <recommendedName>
        <fullName evidence="2">Upf1 domain-containing protein</fullName>
    </recommendedName>
</protein>
<comment type="caution">
    <text evidence="1">Lacks conserved residue(s) required for the propagation of feature annotation.</text>
</comment>
<evidence type="ECO:0000259" key="2">
    <source>
        <dbReference type="PROSITE" id="PS51997"/>
    </source>
</evidence>
<dbReference type="InterPro" id="IPR018999">
    <property type="entry name" value="UPF1_CH/ZBD"/>
</dbReference>
<dbReference type="GO" id="GO:0005737">
    <property type="term" value="C:cytoplasm"/>
    <property type="evidence" value="ECO:0007669"/>
    <property type="project" value="InterPro"/>
</dbReference>
<dbReference type="Proteomes" id="UP000551758">
    <property type="component" value="Unassembled WGS sequence"/>
</dbReference>
<accession>A0A7J7ECT1</accession>
<dbReference type="PROSITE" id="PS51997">
    <property type="entry name" value="UPF1_CH_RICH"/>
    <property type="match status" value="1"/>
</dbReference>
<evidence type="ECO:0000256" key="1">
    <source>
        <dbReference type="PROSITE-ProRule" id="PRU01341"/>
    </source>
</evidence>
<sequence>MDETVSKTSQLLAELYFEEDEDTYYRKDLHVHAYSYCGIHDAACVVYCNKYQQEEADSVMVLLCQRSLRDINWDSSQWQPLIQDCFMSWLVKIPSEQEQQAQQITSQQINKLEELWKENPSITLEDLEKRA</sequence>
<dbReference type="GO" id="GO:0005524">
    <property type="term" value="F:ATP binding"/>
    <property type="evidence" value="ECO:0007669"/>
    <property type="project" value="InterPro"/>
</dbReference>
<dbReference type="GO" id="GO:0000184">
    <property type="term" value="P:nuclear-transcribed mRNA catabolic process, nonsense-mediated decay"/>
    <property type="evidence" value="ECO:0007669"/>
    <property type="project" value="InterPro"/>
</dbReference>
<dbReference type="AlphaFoldDB" id="A0A7J7ECT1"/>